<keyword evidence="4" id="KW-0732">Signal</keyword>
<dbReference type="InterPro" id="IPR043504">
    <property type="entry name" value="Peptidase_S1_PA_chymotrypsin"/>
</dbReference>
<dbReference type="GO" id="GO:0004252">
    <property type="term" value="F:serine-type endopeptidase activity"/>
    <property type="evidence" value="ECO:0007669"/>
    <property type="project" value="InterPro"/>
</dbReference>
<protein>
    <recommendedName>
        <fullName evidence="5">Peptidase S1 domain-containing protein</fullName>
    </recommendedName>
</protein>
<comment type="caution">
    <text evidence="6">The sequence shown here is derived from an EMBL/GenBank/DDBJ whole genome shotgun (WGS) entry which is preliminary data.</text>
</comment>
<proteinExistence type="inferred from homology"/>
<dbReference type="CDD" id="cd00190">
    <property type="entry name" value="Tryp_SPc"/>
    <property type="match status" value="1"/>
</dbReference>
<keyword evidence="3" id="KW-0378">Hydrolase</keyword>
<dbReference type="GO" id="GO:0006508">
    <property type="term" value="P:proteolysis"/>
    <property type="evidence" value="ECO:0007669"/>
    <property type="project" value="UniProtKB-KW"/>
</dbReference>
<evidence type="ECO:0000256" key="1">
    <source>
        <dbReference type="ARBA" id="ARBA00023157"/>
    </source>
</evidence>
<dbReference type="InterPro" id="IPR033116">
    <property type="entry name" value="TRYPSIN_SER"/>
</dbReference>
<keyword evidence="3" id="KW-0720">Serine protease</keyword>
<evidence type="ECO:0000313" key="7">
    <source>
        <dbReference type="Proteomes" id="UP000580250"/>
    </source>
</evidence>
<evidence type="ECO:0000256" key="2">
    <source>
        <dbReference type="ARBA" id="ARBA00024195"/>
    </source>
</evidence>
<evidence type="ECO:0000256" key="4">
    <source>
        <dbReference type="SAM" id="SignalP"/>
    </source>
</evidence>
<dbReference type="PRINTS" id="PR00722">
    <property type="entry name" value="CHYMOTRYPSIN"/>
</dbReference>
<evidence type="ECO:0000256" key="3">
    <source>
        <dbReference type="RuleBase" id="RU363034"/>
    </source>
</evidence>
<dbReference type="InterPro" id="IPR009003">
    <property type="entry name" value="Peptidase_S1_PA"/>
</dbReference>
<dbReference type="Pfam" id="PF00089">
    <property type="entry name" value="Trypsin"/>
    <property type="match status" value="1"/>
</dbReference>
<keyword evidence="1" id="KW-1015">Disulfide bond</keyword>
<dbReference type="InterPro" id="IPR001254">
    <property type="entry name" value="Trypsin_dom"/>
</dbReference>
<gene>
    <name evidence="6" type="ORF">MENT_LOCUS19846</name>
</gene>
<dbReference type="PANTHER" id="PTHR24256">
    <property type="entry name" value="TRYPTASE-RELATED"/>
    <property type="match status" value="1"/>
</dbReference>
<keyword evidence="3" id="KW-0645">Protease</keyword>
<dbReference type="AlphaFoldDB" id="A0A6V7V0Y9"/>
<dbReference type="InterPro" id="IPR001314">
    <property type="entry name" value="Peptidase_S1A"/>
</dbReference>
<dbReference type="SMART" id="SM00020">
    <property type="entry name" value="Tryp_SPc"/>
    <property type="match status" value="1"/>
</dbReference>
<comment type="similarity">
    <text evidence="2">Belongs to the peptidase S1 family. CLIP subfamily.</text>
</comment>
<dbReference type="PROSITE" id="PS50240">
    <property type="entry name" value="TRYPSIN_DOM"/>
    <property type="match status" value="1"/>
</dbReference>
<dbReference type="PROSITE" id="PS00135">
    <property type="entry name" value="TRYPSIN_SER"/>
    <property type="match status" value="1"/>
</dbReference>
<sequence length="305" mass="34111">MFLKTPKFFGIFCIFISFLQVYSKSYCTKNSKTEEKEGQTIIELTNKLVENDENILKNKLINEENIRNILEGNTAIDELKIHRGLSVNHINQLPFMASLWLDCRRLCTCSVISPTHILSAGHCFGFKGKYSIMAGTVNAIENNTQSLWINIKKVNIFSEDIFGKDLAIAELESPINGYDIQPVILSSREISINSSAYIAGWGRIDDGSSPVTLQGANVTVWDNEDPKCDGVLKTEICAFGPGGENTCFGDSGGPLLYKNPETNNWEQIGITSRGSWLCEFKGFFTTIRLYCDWIEKITEGKAKCN</sequence>
<evidence type="ECO:0000259" key="5">
    <source>
        <dbReference type="PROSITE" id="PS50240"/>
    </source>
</evidence>
<dbReference type="InterPro" id="IPR018114">
    <property type="entry name" value="TRYPSIN_HIS"/>
</dbReference>
<dbReference type="Gene3D" id="2.40.10.10">
    <property type="entry name" value="Trypsin-like serine proteases"/>
    <property type="match status" value="1"/>
</dbReference>
<feature type="chain" id="PRO_5027683992" description="Peptidase S1 domain-containing protein" evidence="4">
    <location>
        <begin position="24"/>
        <end position="305"/>
    </location>
</feature>
<dbReference type="SUPFAM" id="SSF50494">
    <property type="entry name" value="Trypsin-like serine proteases"/>
    <property type="match status" value="1"/>
</dbReference>
<organism evidence="6 7">
    <name type="scientific">Meloidogyne enterolobii</name>
    <name type="common">Root-knot nematode worm</name>
    <name type="synonym">Meloidogyne mayaguensis</name>
    <dbReference type="NCBI Taxonomy" id="390850"/>
    <lineage>
        <taxon>Eukaryota</taxon>
        <taxon>Metazoa</taxon>
        <taxon>Ecdysozoa</taxon>
        <taxon>Nematoda</taxon>
        <taxon>Chromadorea</taxon>
        <taxon>Rhabditida</taxon>
        <taxon>Tylenchina</taxon>
        <taxon>Tylenchomorpha</taxon>
        <taxon>Tylenchoidea</taxon>
        <taxon>Meloidogynidae</taxon>
        <taxon>Meloidogyninae</taxon>
        <taxon>Meloidogyne</taxon>
    </lineage>
</organism>
<name>A0A6V7V0Y9_MELEN</name>
<dbReference type="PROSITE" id="PS00134">
    <property type="entry name" value="TRYPSIN_HIS"/>
    <property type="match status" value="1"/>
</dbReference>
<dbReference type="EMBL" id="CAJEWN010000141">
    <property type="protein sequence ID" value="CAD2168476.1"/>
    <property type="molecule type" value="Genomic_DNA"/>
</dbReference>
<dbReference type="InterPro" id="IPR051487">
    <property type="entry name" value="Ser/Thr_Proteases_Immune/Dev"/>
</dbReference>
<dbReference type="Proteomes" id="UP000580250">
    <property type="component" value="Unassembled WGS sequence"/>
</dbReference>
<evidence type="ECO:0000313" key="6">
    <source>
        <dbReference type="EMBL" id="CAD2168476.1"/>
    </source>
</evidence>
<reference evidence="6 7" key="1">
    <citation type="submission" date="2020-08" db="EMBL/GenBank/DDBJ databases">
        <authorList>
            <person name="Koutsovoulos G."/>
            <person name="Danchin GJ E."/>
        </authorList>
    </citation>
    <scope>NUCLEOTIDE SEQUENCE [LARGE SCALE GENOMIC DNA]</scope>
</reference>
<dbReference type="OrthoDB" id="5869618at2759"/>
<accession>A0A6V7V0Y9</accession>
<feature type="signal peptide" evidence="4">
    <location>
        <begin position="1"/>
        <end position="23"/>
    </location>
</feature>
<feature type="domain" description="Peptidase S1" evidence="5">
    <location>
        <begin position="69"/>
        <end position="299"/>
    </location>
</feature>